<accession>A0AAF1BDY4</accession>
<sequence length="323" mass="36891">MESLKVFHADGLDFGNSSYTTQQNVSWGELLWGLVAKQKVSLQLSLTSLPCNSITSLSSVNCNLHDSSFPWDFRVSPTLEKLNLSKNPIRFLPDCFKGLEEVKNLIIYDCNQLQTLEDLPKIKKLHALRCPLLEKISLKPGLFLEGYAFPHKCEKLLEMESVFKVVPIGEIDSELINNFGIYDVESMKTTQRRLYNGYTSSVKRCPIQVPHRCESFSIFYPGSSVPIWFTYQSYVPSLSFIISNSKLRYLNACIVYKLNPGKPIYFYLIFHNITKDKMIVHNPACYGIPEGDEYMTWLSHWKFGSHEAGPGDEAGTTMITRLR</sequence>
<proteinExistence type="predicted"/>
<evidence type="ECO:0000313" key="1">
    <source>
        <dbReference type="EMBL" id="WOH13507.1"/>
    </source>
</evidence>
<dbReference type="SUPFAM" id="SSF52058">
    <property type="entry name" value="L domain-like"/>
    <property type="match status" value="1"/>
</dbReference>
<dbReference type="Gene3D" id="3.80.10.10">
    <property type="entry name" value="Ribonuclease Inhibitor"/>
    <property type="match status" value="1"/>
</dbReference>
<organism evidence="1 2">
    <name type="scientific">Daucus carota subsp. sativus</name>
    <name type="common">Carrot</name>
    <dbReference type="NCBI Taxonomy" id="79200"/>
    <lineage>
        <taxon>Eukaryota</taxon>
        <taxon>Viridiplantae</taxon>
        <taxon>Streptophyta</taxon>
        <taxon>Embryophyta</taxon>
        <taxon>Tracheophyta</taxon>
        <taxon>Spermatophyta</taxon>
        <taxon>Magnoliopsida</taxon>
        <taxon>eudicotyledons</taxon>
        <taxon>Gunneridae</taxon>
        <taxon>Pentapetalae</taxon>
        <taxon>asterids</taxon>
        <taxon>campanulids</taxon>
        <taxon>Apiales</taxon>
        <taxon>Apiaceae</taxon>
        <taxon>Apioideae</taxon>
        <taxon>Scandiceae</taxon>
        <taxon>Daucinae</taxon>
        <taxon>Daucus</taxon>
        <taxon>Daucus sect. Daucus</taxon>
    </lineage>
</organism>
<evidence type="ECO:0000313" key="2">
    <source>
        <dbReference type="Proteomes" id="UP000077755"/>
    </source>
</evidence>
<dbReference type="AlphaFoldDB" id="A0AAF1BDY4"/>
<name>A0AAF1BDY4_DAUCS</name>
<gene>
    <name evidence="1" type="ORF">DCAR_0833017</name>
</gene>
<dbReference type="Proteomes" id="UP000077755">
    <property type="component" value="Chromosome 8"/>
</dbReference>
<protein>
    <submittedName>
        <fullName evidence="1">Uncharacterized protein</fullName>
    </submittedName>
</protein>
<reference evidence="1" key="2">
    <citation type="submission" date="2022-03" db="EMBL/GenBank/DDBJ databases">
        <title>Draft title - Genomic analysis of global carrot germplasm unveils the trajectory of domestication and the origin of high carotenoid orange carrot.</title>
        <authorList>
            <person name="Iorizzo M."/>
            <person name="Ellison S."/>
            <person name="Senalik D."/>
            <person name="Macko-Podgorni A."/>
            <person name="Grzebelus D."/>
            <person name="Bostan H."/>
            <person name="Rolling W."/>
            <person name="Curaba J."/>
            <person name="Simon P."/>
        </authorList>
    </citation>
    <scope>NUCLEOTIDE SEQUENCE</scope>
    <source>
        <tissue evidence="1">Leaf</tissue>
    </source>
</reference>
<dbReference type="InterPro" id="IPR032675">
    <property type="entry name" value="LRR_dom_sf"/>
</dbReference>
<reference evidence="1" key="1">
    <citation type="journal article" date="2016" name="Nat. Genet.">
        <title>A high-quality carrot genome assembly provides new insights into carotenoid accumulation and asterid genome evolution.</title>
        <authorList>
            <person name="Iorizzo M."/>
            <person name="Ellison S."/>
            <person name="Senalik D."/>
            <person name="Zeng P."/>
            <person name="Satapoomin P."/>
            <person name="Huang J."/>
            <person name="Bowman M."/>
            <person name="Iovene M."/>
            <person name="Sanseverino W."/>
            <person name="Cavagnaro P."/>
            <person name="Yildiz M."/>
            <person name="Macko-Podgorni A."/>
            <person name="Moranska E."/>
            <person name="Grzebelus E."/>
            <person name="Grzebelus D."/>
            <person name="Ashrafi H."/>
            <person name="Zheng Z."/>
            <person name="Cheng S."/>
            <person name="Spooner D."/>
            <person name="Van Deynze A."/>
            <person name="Simon P."/>
        </authorList>
    </citation>
    <scope>NUCLEOTIDE SEQUENCE</scope>
    <source>
        <tissue evidence="1">Leaf</tissue>
    </source>
</reference>
<dbReference type="EMBL" id="CP093350">
    <property type="protein sequence ID" value="WOH13507.1"/>
    <property type="molecule type" value="Genomic_DNA"/>
</dbReference>
<keyword evidence="2" id="KW-1185">Reference proteome</keyword>